<sequence>MSTATSMFLRTSPSHAPSSSGCIIVGWYLIIVIVSAHMFHSGPKRGYIVVNIDYRLAPQAKIQDIYQDVEDCADWIREVLPGKLGPDVIDPEKLIIGGGSCGQWSTNYLCVVFAHCINLGAQLALTAGLYMKPAPLALISLYALVDPTDPVFTTPTKPNPPPGRDTLISYSEVEQYIGPNAPTVSHPETALNIPDLKYWGCANAYSYMVQEGTYLSSVYGSLTKAEIDAKWAIPQNVTAKFPPSFVAHAQNDRFVPHKESEKLVEALQKSEVDHLWWSVPGDHDHGFDAWDMEAGESSEFEKEFANKLWPWLDAIIKAV</sequence>
<dbReference type="InterPro" id="IPR029058">
    <property type="entry name" value="AB_hydrolase_fold"/>
</dbReference>
<dbReference type="STRING" id="602072.A0A1R3RXF2"/>
<feature type="domain" description="Alpha/beta hydrolase fold-3" evidence="3">
    <location>
        <begin position="46"/>
        <end position="102"/>
    </location>
</feature>
<evidence type="ECO:0000259" key="3">
    <source>
        <dbReference type="Pfam" id="PF07859"/>
    </source>
</evidence>
<reference evidence="5" key="1">
    <citation type="journal article" date="2017" name="Genome Biol.">
        <title>Comparative genomics reveals high biological diversity and specific adaptations in the industrially and medically important fungal genus Aspergillus.</title>
        <authorList>
            <person name="de Vries R.P."/>
            <person name="Riley R."/>
            <person name="Wiebenga A."/>
            <person name="Aguilar-Osorio G."/>
            <person name="Amillis S."/>
            <person name="Uchima C.A."/>
            <person name="Anderluh G."/>
            <person name="Asadollahi M."/>
            <person name="Askin M."/>
            <person name="Barry K."/>
            <person name="Battaglia E."/>
            <person name="Bayram O."/>
            <person name="Benocci T."/>
            <person name="Braus-Stromeyer S.A."/>
            <person name="Caldana C."/>
            <person name="Canovas D."/>
            <person name="Cerqueira G.C."/>
            <person name="Chen F."/>
            <person name="Chen W."/>
            <person name="Choi C."/>
            <person name="Clum A."/>
            <person name="Dos Santos R.A."/>
            <person name="Damasio A.R."/>
            <person name="Diallinas G."/>
            <person name="Emri T."/>
            <person name="Fekete E."/>
            <person name="Flipphi M."/>
            <person name="Freyberg S."/>
            <person name="Gallo A."/>
            <person name="Gournas C."/>
            <person name="Habgood R."/>
            <person name="Hainaut M."/>
            <person name="Harispe M.L."/>
            <person name="Henrissat B."/>
            <person name="Hilden K.S."/>
            <person name="Hope R."/>
            <person name="Hossain A."/>
            <person name="Karabika E."/>
            <person name="Karaffa L."/>
            <person name="Karanyi Z."/>
            <person name="Krasevec N."/>
            <person name="Kuo A."/>
            <person name="Kusch H."/>
            <person name="LaButti K."/>
            <person name="Lagendijk E.L."/>
            <person name="Lapidus A."/>
            <person name="Levasseur A."/>
            <person name="Lindquist E."/>
            <person name="Lipzen A."/>
            <person name="Logrieco A.F."/>
            <person name="MacCabe A."/>
            <person name="Maekelae M.R."/>
            <person name="Malavazi I."/>
            <person name="Melin P."/>
            <person name="Meyer V."/>
            <person name="Mielnichuk N."/>
            <person name="Miskei M."/>
            <person name="Molnar A.P."/>
            <person name="Mule G."/>
            <person name="Ngan C.Y."/>
            <person name="Orejas M."/>
            <person name="Orosz E."/>
            <person name="Ouedraogo J.P."/>
            <person name="Overkamp K.M."/>
            <person name="Park H.-S."/>
            <person name="Perrone G."/>
            <person name="Piumi F."/>
            <person name="Punt P.J."/>
            <person name="Ram A.F."/>
            <person name="Ramon A."/>
            <person name="Rauscher S."/>
            <person name="Record E."/>
            <person name="Riano-Pachon D.M."/>
            <person name="Robert V."/>
            <person name="Roehrig J."/>
            <person name="Ruller R."/>
            <person name="Salamov A."/>
            <person name="Salih N.S."/>
            <person name="Samson R.A."/>
            <person name="Sandor E."/>
            <person name="Sanguinetti M."/>
            <person name="Schuetze T."/>
            <person name="Sepcic K."/>
            <person name="Shelest E."/>
            <person name="Sherlock G."/>
            <person name="Sophianopoulou V."/>
            <person name="Squina F.M."/>
            <person name="Sun H."/>
            <person name="Susca A."/>
            <person name="Todd R.B."/>
            <person name="Tsang A."/>
            <person name="Unkles S.E."/>
            <person name="van de Wiele N."/>
            <person name="van Rossen-Uffink D."/>
            <person name="Oliveira J.V."/>
            <person name="Vesth T.C."/>
            <person name="Visser J."/>
            <person name="Yu J.-H."/>
            <person name="Zhou M."/>
            <person name="Andersen M.R."/>
            <person name="Archer D.B."/>
            <person name="Baker S.E."/>
            <person name="Benoit I."/>
            <person name="Brakhage A.A."/>
            <person name="Braus G.H."/>
            <person name="Fischer R."/>
            <person name="Frisvad J.C."/>
            <person name="Goldman G.H."/>
            <person name="Houbraken J."/>
            <person name="Oakley B."/>
            <person name="Pocsi I."/>
            <person name="Scazzocchio C."/>
            <person name="Seiboth B."/>
            <person name="vanKuyk P.A."/>
            <person name="Wortman J."/>
            <person name="Dyer P.S."/>
            <person name="Grigoriev I.V."/>
        </authorList>
    </citation>
    <scope>NUCLEOTIDE SEQUENCE [LARGE SCALE GENOMIC DNA]</scope>
    <source>
        <strain evidence="5">ITEM 5010</strain>
    </source>
</reference>
<protein>
    <recommendedName>
        <fullName evidence="3">Alpha/beta hydrolase fold-3 domain-containing protein</fullName>
    </recommendedName>
</protein>
<evidence type="ECO:0000313" key="4">
    <source>
        <dbReference type="EMBL" id="OOF99184.1"/>
    </source>
</evidence>
<evidence type="ECO:0000256" key="1">
    <source>
        <dbReference type="ARBA" id="ARBA00022801"/>
    </source>
</evidence>
<keyword evidence="2" id="KW-1133">Transmembrane helix</keyword>
<dbReference type="SUPFAM" id="SSF53474">
    <property type="entry name" value="alpha/beta-Hydrolases"/>
    <property type="match status" value="1"/>
</dbReference>
<dbReference type="GO" id="GO:0016787">
    <property type="term" value="F:hydrolase activity"/>
    <property type="evidence" value="ECO:0007669"/>
    <property type="project" value="UniProtKB-KW"/>
</dbReference>
<dbReference type="InterPro" id="IPR013094">
    <property type="entry name" value="AB_hydrolase_3"/>
</dbReference>
<dbReference type="Pfam" id="PF07859">
    <property type="entry name" value="Abhydrolase_3"/>
    <property type="match status" value="1"/>
</dbReference>
<proteinExistence type="predicted"/>
<dbReference type="AlphaFoldDB" id="A0A1R3RXF2"/>
<keyword evidence="2" id="KW-0812">Transmembrane</keyword>
<dbReference type="PANTHER" id="PTHR48081">
    <property type="entry name" value="AB HYDROLASE SUPERFAMILY PROTEIN C4A8.06C"/>
    <property type="match status" value="1"/>
</dbReference>
<gene>
    <name evidence="4" type="ORF">ASPCADRAFT_403438</name>
</gene>
<keyword evidence="5" id="KW-1185">Reference proteome</keyword>
<keyword evidence="1" id="KW-0378">Hydrolase</keyword>
<dbReference type="PANTHER" id="PTHR48081:SF3">
    <property type="entry name" value="ALPHA_BETA HYDROLASE FOLD-3 DOMAIN-CONTAINING PROTEIN"/>
    <property type="match status" value="1"/>
</dbReference>
<dbReference type="InterPro" id="IPR050300">
    <property type="entry name" value="GDXG_lipolytic_enzyme"/>
</dbReference>
<name>A0A1R3RXF2_ASPC5</name>
<dbReference type="Proteomes" id="UP000188318">
    <property type="component" value="Unassembled WGS sequence"/>
</dbReference>
<accession>A0A1R3RXF2</accession>
<evidence type="ECO:0000313" key="5">
    <source>
        <dbReference type="Proteomes" id="UP000188318"/>
    </source>
</evidence>
<dbReference type="VEuPathDB" id="FungiDB:ASPCADRAFT_403438"/>
<organism evidence="4 5">
    <name type="scientific">Aspergillus carbonarius (strain ITEM 5010)</name>
    <dbReference type="NCBI Taxonomy" id="602072"/>
    <lineage>
        <taxon>Eukaryota</taxon>
        <taxon>Fungi</taxon>
        <taxon>Dikarya</taxon>
        <taxon>Ascomycota</taxon>
        <taxon>Pezizomycotina</taxon>
        <taxon>Eurotiomycetes</taxon>
        <taxon>Eurotiomycetidae</taxon>
        <taxon>Eurotiales</taxon>
        <taxon>Aspergillaceae</taxon>
        <taxon>Aspergillus</taxon>
        <taxon>Aspergillus subgen. Circumdati</taxon>
    </lineage>
</organism>
<feature type="transmembrane region" description="Helical" evidence="2">
    <location>
        <begin position="21"/>
        <end position="39"/>
    </location>
</feature>
<dbReference type="Gene3D" id="3.40.50.1820">
    <property type="entry name" value="alpha/beta hydrolase"/>
    <property type="match status" value="1"/>
</dbReference>
<dbReference type="OrthoDB" id="19653at2759"/>
<evidence type="ECO:0000256" key="2">
    <source>
        <dbReference type="SAM" id="Phobius"/>
    </source>
</evidence>
<keyword evidence="2" id="KW-0472">Membrane</keyword>
<dbReference type="EMBL" id="KV907495">
    <property type="protein sequence ID" value="OOF99184.1"/>
    <property type="molecule type" value="Genomic_DNA"/>
</dbReference>